<sequence length="271" mass="30310">MKYDAMRWSSQLESACSILHAHSEAEGDQILVALARLAKVALEAGDIYRQVSDDPDTTIHPAFSIAPLKCSLNQTKETLSPEQLQHSTVIAYLHAAEASIYELALLQPPTLLMRYCDHNLKRIEYLTGLLQTCKACTEHFLAFDLSHITAPMMIMFGYSVKLCYCLLTLQMNGWDTAMARLTLDPAVCFERAIQHCESTDAALRLETGEDSMFKQAAETMRATAPQWRVPAGQNDPSLGLEALTSAHDFSLMDLPNLEFSEDFWLNIPCNF</sequence>
<dbReference type="AlphaFoldDB" id="A0A9W8Z2E5"/>
<evidence type="ECO:0000313" key="2">
    <source>
        <dbReference type="Proteomes" id="UP001140510"/>
    </source>
</evidence>
<dbReference type="OrthoDB" id="1600564at2759"/>
<protein>
    <submittedName>
        <fullName evidence="1">Uncharacterized protein</fullName>
    </submittedName>
</protein>
<comment type="caution">
    <text evidence="1">The sequence shown here is derived from an EMBL/GenBank/DDBJ whole genome shotgun (WGS) entry which is preliminary data.</text>
</comment>
<evidence type="ECO:0000313" key="1">
    <source>
        <dbReference type="EMBL" id="KAJ4395197.1"/>
    </source>
</evidence>
<dbReference type="Proteomes" id="UP001140510">
    <property type="component" value="Unassembled WGS sequence"/>
</dbReference>
<accession>A0A9W8Z2E5</accession>
<name>A0A9W8Z2E5_9PLEO</name>
<reference evidence="1" key="1">
    <citation type="submission" date="2022-10" db="EMBL/GenBank/DDBJ databases">
        <title>Tapping the CABI collections for fungal endophytes: first genome assemblies for Collariella, Neodidymelliopsis, Ascochyta clinopodiicola, Didymella pomorum, Didymosphaeria variabile, Neocosmospora piperis and Neocucurbitaria cava.</title>
        <authorList>
            <person name="Hill R."/>
        </authorList>
    </citation>
    <scope>NUCLEOTIDE SEQUENCE</scope>
    <source>
        <strain evidence="1">IMI 355091</strain>
    </source>
</reference>
<dbReference type="EMBL" id="JAPEVA010000170">
    <property type="protein sequence ID" value="KAJ4395197.1"/>
    <property type="molecule type" value="Genomic_DNA"/>
</dbReference>
<organism evidence="1 2">
    <name type="scientific">Didymella pomorum</name>
    <dbReference type="NCBI Taxonomy" id="749634"/>
    <lineage>
        <taxon>Eukaryota</taxon>
        <taxon>Fungi</taxon>
        <taxon>Dikarya</taxon>
        <taxon>Ascomycota</taxon>
        <taxon>Pezizomycotina</taxon>
        <taxon>Dothideomycetes</taxon>
        <taxon>Pleosporomycetidae</taxon>
        <taxon>Pleosporales</taxon>
        <taxon>Pleosporineae</taxon>
        <taxon>Didymellaceae</taxon>
        <taxon>Didymella</taxon>
    </lineage>
</organism>
<proteinExistence type="predicted"/>
<gene>
    <name evidence="1" type="ORF">N0V91_011005</name>
</gene>
<keyword evidence="2" id="KW-1185">Reference proteome</keyword>